<name>A0ABU0X4B6_9PSEU</name>
<reference evidence="1 2" key="1">
    <citation type="submission" date="2017-06" db="EMBL/GenBank/DDBJ databases">
        <title>Cultured bacterium strain Saccharothrix yanglingensis Hhs.015.</title>
        <authorList>
            <person name="Xia Y."/>
        </authorList>
    </citation>
    <scope>NUCLEOTIDE SEQUENCE [LARGE SCALE GENOMIC DNA]</scope>
    <source>
        <strain evidence="1 2">Hhs.015</strain>
    </source>
</reference>
<accession>A0ABU0X4B6</accession>
<keyword evidence="2" id="KW-1185">Reference proteome</keyword>
<organism evidence="1 2">
    <name type="scientific">Saccharothrix yanglingensis</name>
    <dbReference type="NCBI Taxonomy" id="659496"/>
    <lineage>
        <taxon>Bacteria</taxon>
        <taxon>Bacillati</taxon>
        <taxon>Actinomycetota</taxon>
        <taxon>Actinomycetes</taxon>
        <taxon>Pseudonocardiales</taxon>
        <taxon>Pseudonocardiaceae</taxon>
        <taxon>Saccharothrix</taxon>
    </lineage>
</organism>
<sequence>MLEVPPGTTGSRAVAVNAAGVVVGSARVDGRNRPVRWSADGELTELGLPDGVGVVAGVDDAGRAYGTSGSRATRWEADGSPTALDALPGGRYARVLAVNPAGVAVGTASDAAGARHAVRWDVDGRVTTLPGGVRAEAVDEDGAIAGVDDADRLVRWDDGAPTGPVTVPGSTRTWVEAVRGPHVVAQFSREDRTSYAVRWDGGGAVELPATEYGVLRAVGPDGAAYGSWEGKAVRWDLGGALTSFDLPDGYGGGQVEFVADSGVKAGIARGGPSHRPVRWSPTGEVELLPVPGGETQGFVAGLNDAGVAVGQLEGRAVRWPVGGPA</sequence>
<proteinExistence type="predicted"/>
<comment type="caution">
    <text evidence="1">The sequence shown here is derived from an EMBL/GenBank/DDBJ whole genome shotgun (WGS) entry which is preliminary data.</text>
</comment>
<evidence type="ECO:0000313" key="2">
    <source>
        <dbReference type="Proteomes" id="UP001225605"/>
    </source>
</evidence>
<protein>
    <submittedName>
        <fullName evidence="1">Uncharacterized protein</fullName>
    </submittedName>
</protein>
<dbReference type="Proteomes" id="UP001225605">
    <property type="component" value="Unassembled WGS sequence"/>
</dbReference>
<dbReference type="EMBL" id="NSDM01000011">
    <property type="protein sequence ID" value="MDQ2586978.1"/>
    <property type="molecule type" value="Genomic_DNA"/>
</dbReference>
<gene>
    <name evidence="1" type="ORF">CKY47_23925</name>
</gene>
<evidence type="ECO:0000313" key="1">
    <source>
        <dbReference type="EMBL" id="MDQ2586978.1"/>
    </source>
</evidence>